<evidence type="ECO:0000313" key="2">
    <source>
        <dbReference type="Proteomes" id="UP000785679"/>
    </source>
</evidence>
<name>A0A8J8SVW5_HALGN</name>
<dbReference type="AlphaFoldDB" id="A0A8J8SVW5"/>
<comment type="caution">
    <text evidence="1">The sequence shown here is derived from an EMBL/GenBank/DDBJ whole genome shotgun (WGS) entry which is preliminary data.</text>
</comment>
<protein>
    <submittedName>
        <fullName evidence="1">Uncharacterized protein</fullName>
    </submittedName>
</protein>
<dbReference type="Proteomes" id="UP000785679">
    <property type="component" value="Unassembled WGS sequence"/>
</dbReference>
<gene>
    <name evidence="1" type="ORF">FGO68_gene424</name>
</gene>
<evidence type="ECO:0000313" key="1">
    <source>
        <dbReference type="EMBL" id="TNV72590.1"/>
    </source>
</evidence>
<proteinExistence type="predicted"/>
<sequence>MWVSCANMGTTPTDVSDHYCKTVRYININFNVDATRLARLNESQVALLPHQAWIATAKSLYPLFKVAIRLNQNITDLTTVIAIAMCMIQTTCVFSGVSQPCCVLCEQGYVYDQSQKSCIRQCLIGSYTQLIKVTDSAQLAVVSIIFQALCSKMYSHLDRSSGGLFHSLI</sequence>
<dbReference type="EMBL" id="RRYP01021702">
    <property type="protein sequence ID" value="TNV72590.1"/>
    <property type="molecule type" value="Genomic_DNA"/>
</dbReference>
<keyword evidence="2" id="KW-1185">Reference proteome</keyword>
<accession>A0A8J8SVW5</accession>
<organism evidence="1 2">
    <name type="scientific">Halteria grandinella</name>
    <dbReference type="NCBI Taxonomy" id="5974"/>
    <lineage>
        <taxon>Eukaryota</taxon>
        <taxon>Sar</taxon>
        <taxon>Alveolata</taxon>
        <taxon>Ciliophora</taxon>
        <taxon>Intramacronucleata</taxon>
        <taxon>Spirotrichea</taxon>
        <taxon>Stichotrichia</taxon>
        <taxon>Sporadotrichida</taxon>
        <taxon>Halteriidae</taxon>
        <taxon>Halteria</taxon>
    </lineage>
</organism>
<reference evidence="1" key="1">
    <citation type="submission" date="2019-06" db="EMBL/GenBank/DDBJ databases">
        <authorList>
            <person name="Zheng W."/>
        </authorList>
    </citation>
    <scope>NUCLEOTIDE SEQUENCE</scope>
    <source>
        <strain evidence="1">QDHG01</strain>
    </source>
</reference>